<accession>A0ABD3HW28</accession>
<protein>
    <submittedName>
        <fullName evidence="1">Uncharacterized protein</fullName>
    </submittedName>
</protein>
<organism evidence="1 2">
    <name type="scientific">Riccia sorocarpa</name>
    <dbReference type="NCBI Taxonomy" id="122646"/>
    <lineage>
        <taxon>Eukaryota</taxon>
        <taxon>Viridiplantae</taxon>
        <taxon>Streptophyta</taxon>
        <taxon>Embryophyta</taxon>
        <taxon>Marchantiophyta</taxon>
        <taxon>Marchantiopsida</taxon>
        <taxon>Marchantiidae</taxon>
        <taxon>Marchantiales</taxon>
        <taxon>Ricciaceae</taxon>
        <taxon>Riccia</taxon>
    </lineage>
</organism>
<comment type="caution">
    <text evidence="1">The sequence shown here is derived from an EMBL/GenBank/DDBJ whole genome shotgun (WGS) entry which is preliminary data.</text>
</comment>
<dbReference type="EMBL" id="JBJQOH010000002">
    <property type="protein sequence ID" value="KAL3695702.1"/>
    <property type="molecule type" value="Genomic_DNA"/>
</dbReference>
<reference evidence="1 2" key="1">
    <citation type="submission" date="2024-09" db="EMBL/GenBank/DDBJ databases">
        <title>Chromosome-scale assembly of Riccia sorocarpa.</title>
        <authorList>
            <person name="Paukszto L."/>
        </authorList>
    </citation>
    <scope>NUCLEOTIDE SEQUENCE [LARGE SCALE GENOMIC DNA]</scope>
    <source>
        <strain evidence="1">LP-2024</strain>
        <tissue evidence="1">Aerial parts of the thallus</tissue>
    </source>
</reference>
<dbReference type="Proteomes" id="UP001633002">
    <property type="component" value="Unassembled WGS sequence"/>
</dbReference>
<keyword evidence="2" id="KW-1185">Reference proteome</keyword>
<sequence>MSSGRELKSALASVMPGATVIQDSREDGTADTVILIQKKIRVKTHGSSGTGHLAWATIATAIGDIGDLIDTWLEAVRARGPWFTRQAMCGGRLDQARLDRCYVTNRGDWLFLIDEMLHDGSSSLADHIPVKVNLVLQGEVLSEGRKSYYKMDASLLNKEEIKRECEAGTKRKQRKYTGHWHR</sequence>
<dbReference type="AlphaFoldDB" id="A0ABD3HW28"/>
<evidence type="ECO:0000313" key="1">
    <source>
        <dbReference type="EMBL" id="KAL3695702.1"/>
    </source>
</evidence>
<proteinExistence type="predicted"/>
<gene>
    <name evidence="1" type="ORF">R1sor_009778</name>
</gene>
<evidence type="ECO:0000313" key="2">
    <source>
        <dbReference type="Proteomes" id="UP001633002"/>
    </source>
</evidence>
<name>A0ABD3HW28_9MARC</name>